<proteinExistence type="predicted"/>
<evidence type="ECO:0000256" key="1">
    <source>
        <dbReference type="SAM" id="SignalP"/>
    </source>
</evidence>
<feature type="chain" id="PRO_5038860564" description="Secreted protein" evidence="1">
    <location>
        <begin position="26"/>
        <end position="142"/>
    </location>
</feature>
<protein>
    <recommendedName>
        <fullName evidence="4">Secreted protein</fullName>
    </recommendedName>
</protein>
<comment type="caution">
    <text evidence="2">The sequence shown here is derived from an EMBL/GenBank/DDBJ whole genome shotgun (WGS) entry which is preliminary data.</text>
</comment>
<evidence type="ECO:0000313" key="3">
    <source>
        <dbReference type="Proteomes" id="UP000240739"/>
    </source>
</evidence>
<dbReference type="Proteomes" id="UP000240739">
    <property type="component" value="Unassembled WGS sequence"/>
</dbReference>
<dbReference type="OrthoDB" id="9944598at2"/>
<name>A0A2T4UM91_9ACTN</name>
<dbReference type="RefSeq" id="WP_107569008.1">
    <property type="nucleotide sequence ID" value="NZ_PYYB01000001.1"/>
</dbReference>
<evidence type="ECO:0000313" key="2">
    <source>
        <dbReference type="EMBL" id="PTL60363.1"/>
    </source>
</evidence>
<organism evidence="2 3">
    <name type="scientific">Paraconexibacter algicola</name>
    <dbReference type="NCBI Taxonomy" id="2133960"/>
    <lineage>
        <taxon>Bacteria</taxon>
        <taxon>Bacillati</taxon>
        <taxon>Actinomycetota</taxon>
        <taxon>Thermoleophilia</taxon>
        <taxon>Solirubrobacterales</taxon>
        <taxon>Paraconexibacteraceae</taxon>
        <taxon>Paraconexibacter</taxon>
    </lineage>
</organism>
<feature type="signal peptide" evidence="1">
    <location>
        <begin position="1"/>
        <end position="25"/>
    </location>
</feature>
<reference evidence="2 3" key="1">
    <citation type="submission" date="2018-03" db="EMBL/GenBank/DDBJ databases">
        <title>Aquarubrobacter algicola gen. nov., sp. nov., a novel actinobacterium isolated from shallow eutrophic lake during the end of cyanobacterial harmful algal blooms.</title>
        <authorList>
            <person name="Chun S.J."/>
        </authorList>
    </citation>
    <scope>NUCLEOTIDE SEQUENCE [LARGE SCALE GENOMIC DNA]</scope>
    <source>
        <strain evidence="2 3">Seoho-28</strain>
    </source>
</reference>
<keyword evidence="3" id="KW-1185">Reference proteome</keyword>
<dbReference type="EMBL" id="PYYB01000001">
    <property type="protein sequence ID" value="PTL60363.1"/>
    <property type="molecule type" value="Genomic_DNA"/>
</dbReference>
<dbReference type="AlphaFoldDB" id="A0A2T4UM91"/>
<evidence type="ECO:0008006" key="4">
    <source>
        <dbReference type="Google" id="ProtNLM"/>
    </source>
</evidence>
<gene>
    <name evidence="2" type="ORF">C7Y72_12300</name>
</gene>
<sequence length="142" mass="14284">MPRTRTLLTTAAATVLVASGAGAIAAGTTTTVAVNGVQTLTAGDTSPADVPGVKALRRGKPIPAGYELVGRRVVITKGTTTAGAALRFTCVGSKRLRSFVTTGQAGFQATGTSSYVGKQAVWVLSTPARGATSEGVVYAVCR</sequence>
<keyword evidence="1" id="KW-0732">Signal</keyword>
<accession>A0A2T4UM91</accession>